<proteinExistence type="inferred from homology"/>
<evidence type="ECO:0000256" key="3">
    <source>
        <dbReference type="ARBA" id="ARBA00022771"/>
    </source>
</evidence>
<comment type="function">
    <text evidence="6">Putative transcription activator involved in regulating light control of development.</text>
</comment>
<dbReference type="GO" id="GO:0006355">
    <property type="term" value="P:regulation of DNA-templated transcription"/>
    <property type="evidence" value="ECO:0007669"/>
    <property type="project" value="UniProtKB-UniRule"/>
</dbReference>
<keyword evidence="3 5" id="KW-0863">Zinc-finger</keyword>
<gene>
    <name evidence="9" type="ORF">LITE_LOCUS38849</name>
</gene>
<keyword evidence="2 6" id="KW-0479">Metal-binding</keyword>
<dbReference type="InterPro" id="IPR018289">
    <property type="entry name" value="MULE_transposase_dom"/>
</dbReference>
<dbReference type="Proteomes" id="UP001154282">
    <property type="component" value="Unassembled WGS sequence"/>
</dbReference>
<evidence type="ECO:0000256" key="6">
    <source>
        <dbReference type="RuleBase" id="RU367018"/>
    </source>
</evidence>
<dbReference type="GO" id="GO:0008270">
    <property type="term" value="F:zinc ion binding"/>
    <property type="evidence" value="ECO:0007669"/>
    <property type="project" value="UniProtKB-UniRule"/>
</dbReference>
<organism evidence="9 10">
    <name type="scientific">Linum tenue</name>
    <dbReference type="NCBI Taxonomy" id="586396"/>
    <lineage>
        <taxon>Eukaryota</taxon>
        <taxon>Viridiplantae</taxon>
        <taxon>Streptophyta</taxon>
        <taxon>Embryophyta</taxon>
        <taxon>Tracheophyta</taxon>
        <taxon>Spermatophyta</taxon>
        <taxon>Magnoliopsida</taxon>
        <taxon>eudicotyledons</taxon>
        <taxon>Gunneridae</taxon>
        <taxon>Pentapetalae</taxon>
        <taxon>rosids</taxon>
        <taxon>fabids</taxon>
        <taxon>Malpighiales</taxon>
        <taxon>Linaceae</taxon>
        <taxon>Linum</taxon>
    </lineage>
</organism>
<evidence type="ECO:0000256" key="7">
    <source>
        <dbReference type="SAM" id="Coils"/>
    </source>
</evidence>
<dbReference type="Pfam" id="PF04434">
    <property type="entry name" value="SWIM"/>
    <property type="match status" value="1"/>
</dbReference>
<evidence type="ECO:0000256" key="1">
    <source>
        <dbReference type="ARBA" id="ARBA00005889"/>
    </source>
</evidence>
<comment type="caution">
    <text evidence="9">The sequence shown here is derived from an EMBL/GenBank/DDBJ whole genome shotgun (WGS) entry which is preliminary data.</text>
</comment>
<feature type="domain" description="SWIM-type" evidence="8">
    <location>
        <begin position="346"/>
        <end position="382"/>
    </location>
</feature>
<dbReference type="AlphaFoldDB" id="A0AAV0PL26"/>
<evidence type="ECO:0000256" key="4">
    <source>
        <dbReference type="ARBA" id="ARBA00022833"/>
    </source>
</evidence>
<dbReference type="Pfam" id="PF10551">
    <property type="entry name" value="MULE"/>
    <property type="match status" value="1"/>
</dbReference>
<dbReference type="InterPro" id="IPR007527">
    <property type="entry name" value="Znf_SWIM"/>
</dbReference>
<dbReference type="EMBL" id="CAMGYJ010000009">
    <property type="protein sequence ID" value="CAI0471272.1"/>
    <property type="molecule type" value="Genomic_DNA"/>
</dbReference>
<accession>A0AAV0PL26</accession>
<keyword evidence="4 6" id="KW-0862">Zinc</keyword>
<name>A0AAV0PL26_9ROSI</name>
<dbReference type="PROSITE" id="PS50966">
    <property type="entry name" value="ZF_SWIM"/>
    <property type="match status" value="1"/>
</dbReference>
<evidence type="ECO:0000256" key="2">
    <source>
        <dbReference type="ARBA" id="ARBA00022723"/>
    </source>
</evidence>
<dbReference type="PANTHER" id="PTHR31669">
    <property type="entry name" value="PROTEIN FAR1-RELATED SEQUENCE 10-RELATED"/>
    <property type="match status" value="1"/>
</dbReference>
<dbReference type="GO" id="GO:0005634">
    <property type="term" value="C:nucleus"/>
    <property type="evidence" value="ECO:0007669"/>
    <property type="project" value="UniProtKB-SubCell"/>
</dbReference>
<protein>
    <recommendedName>
        <fullName evidence="6">Protein FAR1-RELATED SEQUENCE</fullName>
    </recommendedName>
</protein>
<evidence type="ECO:0000313" key="9">
    <source>
        <dbReference type="EMBL" id="CAI0471272.1"/>
    </source>
</evidence>
<sequence length="561" mass="63276">MSGSRHRALGGGVQQHVLDYLKRMQVERPGFSYEIQKGHENESSGGGVVFWADPVCKINYSFFGDAVTFDTAYRTHRFKVPFASFAGINHHGQPVLFGCALIFDESESSFLWLFQTWLRAMGSFTHPVSLIIEPDRSIELAAAQVLPQTRHRYCKQEILQQTLEKLSDVSQSHPGFGAEFKQCIDGAETINEFESHWQSLLQRYYLVDNQLLQSMYATREQWVPVYMRNTFFGQLSGNGGGLNSFFDGFVTASTTMQMIVKQYEKALASWNEEELKADHETTNTTPSLKTPSPMERQAANLYTKRIFMKFQEELVETLANPATKVDDSGDVVRYRVAKFGEDHRGHTVSFCSFENKATCSCQMFEFSGIICRHVLAVFRAKNVLTLPSHYILKRWTRDARTGGAILEEECGSEIPNGTPESSTSKYNNLRQEAIKYVEEGAKSIHVYKVAMNALQEAAKKISAVNSGLPSGTPSTNGSGQDLLPAIGESESASQSVVSFSYYRTLAIEKEKKIQELTIELEKTNQRCEVYRTNLLAVLRDMEEQKMKLSVKVQNARLSMKE</sequence>
<comment type="similarity">
    <text evidence="1 6">Belongs to the FHY3/FAR1 family.</text>
</comment>
<evidence type="ECO:0000313" key="10">
    <source>
        <dbReference type="Proteomes" id="UP001154282"/>
    </source>
</evidence>
<comment type="subcellular location">
    <subcellularLocation>
        <location evidence="6">Nucleus</location>
    </subcellularLocation>
</comment>
<evidence type="ECO:0000256" key="5">
    <source>
        <dbReference type="PROSITE-ProRule" id="PRU00325"/>
    </source>
</evidence>
<reference evidence="9" key="1">
    <citation type="submission" date="2022-08" db="EMBL/GenBank/DDBJ databases">
        <authorList>
            <person name="Gutierrez-Valencia J."/>
        </authorList>
    </citation>
    <scope>NUCLEOTIDE SEQUENCE</scope>
</reference>
<dbReference type="InterPro" id="IPR006564">
    <property type="entry name" value="Znf_PMZ"/>
</dbReference>
<keyword evidence="7" id="KW-0175">Coiled coil</keyword>
<keyword evidence="6" id="KW-0539">Nucleus</keyword>
<feature type="coiled-coil region" evidence="7">
    <location>
        <begin position="506"/>
        <end position="558"/>
    </location>
</feature>
<keyword evidence="10" id="KW-1185">Reference proteome</keyword>
<dbReference type="InterPro" id="IPR031052">
    <property type="entry name" value="FHY3/FAR1"/>
</dbReference>
<dbReference type="PANTHER" id="PTHR31669:SF240">
    <property type="entry name" value="PROTEIN FAR1-RELATED SEQUENCE 9"/>
    <property type="match status" value="1"/>
</dbReference>
<dbReference type="SMART" id="SM00575">
    <property type="entry name" value="ZnF_PMZ"/>
    <property type="match status" value="1"/>
</dbReference>
<evidence type="ECO:0000259" key="8">
    <source>
        <dbReference type="PROSITE" id="PS50966"/>
    </source>
</evidence>